<dbReference type="AlphaFoldDB" id="A0A022RIE1"/>
<keyword evidence="2" id="KW-1185">Reference proteome</keyword>
<organism evidence="1 2">
    <name type="scientific">Erythranthe guttata</name>
    <name type="common">Yellow monkey flower</name>
    <name type="synonym">Mimulus guttatus</name>
    <dbReference type="NCBI Taxonomy" id="4155"/>
    <lineage>
        <taxon>Eukaryota</taxon>
        <taxon>Viridiplantae</taxon>
        <taxon>Streptophyta</taxon>
        <taxon>Embryophyta</taxon>
        <taxon>Tracheophyta</taxon>
        <taxon>Spermatophyta</taxon>
        <taxon>Magnoliopsida</taxon>
        <taxon>eudicotyledons</taxon>
        <taxon>Gunneridae</taxon>
        <taxon>Pentapetalae</taxon>
        <taxon>asterids</taxon>
        <taxon>lamiids</taxon>
        <taxon>Lamiales</taxon>
        <taxon>Phrymaceae</taxon>
        <taxon>Erythranthe</taxon>
    </lineage>
</organism>
<evidence type="ECO:0000313" key="2">
    <source>
        <dbReference type="Proteomes" id="UP000030748"/>
    </source>
</evidence>
<protein>
    <submittedName>
        <fullName evidence="1">Uncharacterized protein</fullName>
    </submittedName>
</protein>
<dbReference type="EMBL" id="KI630420">
    <property type="protein sequence ID" value="EYU40202.1"/>
    <property type="molecule type" value="Genomic_DNA"/>
</dbReference>
<dbReference type="Proteomes" id="UP000030748">
    <property type="component" value="Unassembled WGS sequence"/>
</dbReference>
<sequence>MRENSDEAPQSEGEIHIPSLAEVERELKRMKLILETKGHLIDPHMKAYLLQEILSLLNKVSTSAESSTSQ</sequence>
<name>A0A022RIE1_ERYGU</name>
<accession>A0A022RIE1</accession>
<gene>
    <name evidence="1" type="ORF">MIMGU_mgv1a017507mg</name>
</gene>
<proteinExistence type="predicted"/>
<evidence type="ECO:0000313" key="1">
    <source>
        <dbReference type="EMBL" id="EYU40202.1"/>
    </source>
</evidence>
<reference evidence="1 2" key="1">
    <citation type="journal article" date="2013" name="Proc. Natl. Acad. Sci. U.S.A.">
        <title>Fine-scale variation in meiotic recombination in Mimulus inferred from population shotgun sequencing.</title>
        <authorList>
            <person name="Hellsten U."/>
            <person name="Wright K.M."/>
            <person name="Jenkins J."/>
            <person name="Shu S."/>
            <person name="Yuan Y."/>
            <person name="Wessler S.R."/>
            <person name="Schmutz J."/>
            <person name="Willis J.H."/>
            <person name="Rokhsar D.S."/>
        </authorList>
    </citation>
    <scope>NUCLEOTIDE SEQUENCE [LARGE SCALE GENOMIC DNA]</scope>
    <source>
        <strain evidence="2">cv. DUN x IM62</strain>
    </source>
</reference>